<comment type="function">
    <text evidence="2">Catalyzes a salvage reaction resulting in the formation of AMP, that is energically less costly than de novo synthesis.</text>
</comment>
<evidence type="ECO:0000313" key="14">
    <source>
        <dbReference type="EMBL" id="CAF3190121.1"/>
    </source>
</evidence>
<dbReference type="Gene3D" id="3.40.50.2020">
    <property type="match status" value="1"/>
</dbReference>
<dbReference type="GO" id="GO:0005737">
    <property type="term" value="C:cytoplasm"/>
    <property type="evidence" value="ECO:0007669"/>
    <property type="project" value="UniProtKB-SubCell"/>
</dbReference>
<evidence type="ECO:0000256" key="12">
    <source>
        <dbReference type="ARBA" id="ARBA00022726"/>
    </source>
</evidence>
<dbReference type="NCBIfam" id="TIGR01090">
    <property type="entry name" value="apt"/>
    <property type="match status" value="1"/>
</dbReference>
<dbReference type="InterPro" id="IPR029057">
    <property type="entry name" value="PRTase-like"/>
</dbReference>
<dbReference type="NCBIfam" id="NF002636">
    <property type="entry name" value="PRK02304.1-5"/>
    <property type="match status" value="1"/>
</dbReference>
<gene>
    <name evidence="18" type="ORF">HFQ381_LOCUS20062</name>
    <name evidence="16" type="ORF">KIK155_LOCUS28704</name>
    <name evidence="14" type="ORF">LUA448_LOCUS1517</name>
    <name evidence="15" type="ORF">TIS948_LOCUS12020</name>
    <name evidence="19" type="ORF">TOA249_LOCUS8388</name>
    <name evidence="17" type="ORF">UJA718_LOCUS5960</name>
</gene>
<dbReference type="GO" id="GO:0006168">
    <property type="term" value="P:adenine salvage"/>
    <property type="evidence" value="ECO:0007669"/>
    <property type="project" value="InterPro"/>
</dbReference>
<sequence>MSGSENEHLEIIRKSLKTCPNFPKNGITFIDILGIFSDPTAHRALIDLILTRIRKFDTKIDAVVGLEARGFIFGPQIALELQVPFLPVRKHGKLPGKLVKVDYALEYGTDTIEMQVDILKSGTKILLVDDILATGGTLSAAQKLCAKLGYDVSETLVIIELLGLGGREKLANIDHFTTLFQYSQNDIEAIAARYEK</sequence>
<keyword evidence="9" id="KW-0963">Cytoplasm</keyword>
<dbReference type="FunFam" id="3.40.50.2020:FF:000004">
    <property type="entry name" value="Adenine phosphoribosyltransferase"/>
    <property type="match status" value="1"/>
</dbReference>
<dbReference type="InterPro" id="IPR050054">
    <property type="entry name" value="UPRTase/APRTase"/>
</dbReference>
<dbReference type="Proteomes" id="UP000663851">
    <property type="component" value="Unassembled WGS sequence"/>
</dbReference>
<evidence type="ECO:0000313" key="21">
    <source>
        <dbReference type="Proteomes" id="UP000663873"/>
    </source>
</evidence>
<dbReference type="InterPro" id="IPR000836">
    <property type="entry name" value="PRTase_dom"/>
</dbReference>
<comment type="similarity">
    <text evidence="5">Belongs to the purine/pyrimidine phosphoribosyltransferase family.</text>
</comment>
<evidence type="ECO:0000256" key="10">
    <source>
        <dbReference type="ARBA" id="ARBA00022676"/>
    </source>
</evidence>
<dbReference type="Proteomes" id="UP000663865">
    <property type="component" value="Unassembled WGS sequence"/>
</dbReference>
<feature type="domain" description="Phosphoribosyltransferase" evidence="13">
    <location>
        <begin position="39"/>
        <end position="159"/>
    </location>
</feature>
<dbReference type="UniPathway" id="UPA00588">
    <property type="reaction ID" value="UER00646"/>
</dbReference>
<comment type="subcellular location">
    <subcellularLocation>
        <location evidence="3">Cytoplasm</location>
    </subcellularLocation>
</comment>
<dbReference type="GO" id="GO:0002055">
    <property type="term" value="F:adenine binding"/>
    <property type="evidence" value="ECO:0007669"/>
    <property type="project" value="TreeGrafter"/>
</dbReference>
<evidence type="ECO:0000256" key="5">
    <source>
        <dbReference type="ARBA" id="ARBA00008391"/>
    </source>
</evidence>
<dbReference type="HAMAP" id="MF_00004">
    <property type="entry name" value="Aden_phosphoribosyltr"/>
    <property type="match status" value="1"/>
</dbReference>
<dbReference type="CDD" id="cd06223">
    <property type="entry name" value="PRTases_typeI"/>
    <property type="match status" value="1"/>
</dbReference>
<dbReference type="NCBIfam" id="NF002634">
    <property type="entry name" value="PRK02304.1-3"/>
    <property type="match status" value="1"/>
</dbReference>
<dbReference type="GO" id="GO:0006166">
    <property type="term" value="P:purine ribonucleoside salvage"/>
    <property type="evidence" value="ECO:0007669"/>
    <property type="project" value="UniProtKB-KW"/>
</dbReference>
<evidence type="ECO:0000256" key="7">
    <source>
        <dbReference type="ARBA" id="ARBA00011893"/>
    </source>
</evidence>
<proteinExistence type="inferred from homology"/>
<dbReference type="AlphaFoldDB" id="A0A817Q8Q7"/>
<reference evidence="15" key="1">
    <citation type="submission" date="2021-02" db="EMBL/GenBank/DDBJ databases">
        <authorList>
            <person name="Nowell W R."/>
        </authorList>
    </citation>
    <scope>NUCLEOTIDE SEQUENCE</scope>
</reference>
<evidence type="ECO:0000313" key="15">
    <source>
        <dbReference type="EMBL" id="CAF3191977.1"/>
    </source>
</evidence>
<keyword evidence="11" id="KW-0808">Transferase</keyword>
<dbReference type="Proteomes" id="UP000663873">
    <property type="component" value="Unassembled WGS sequence"/>
</dbReference>
<dbReference type="EMBL" id="CAJOBO010001679">
    <property type="protein sequence ID" value="CAF4400627.1"/>
    <property type="molecule type" value="Genomic_DNA"/>
</dbReference>
<keyword evidence="12" id="KW-0660">Purine salvage</keyword>
<evidence type="ECO:0000313" key="18">
    <source>
        <dbReference type="EMBL" id="CAF4400627.1"/>
    </source>
</evidence>
<comment type="catalytic activity">
    <reaction evidence="1">
        <text>AMP + diphosphate = 5-phospho-alpha-D-ribose 1-diphosphate + adenine</text>
        <dbReference type="Rhea" id="RHEA:16609"/>
        <dbReference type="ChEBI" id="CHEBI:16708"/>
        <dbReference type="ChEBI" id="CHEBI:33019"/>
        <dbReference type="ChEBI" id="CHEBI:58017"/>
        <dbReference type="ChEBI" id="CHEBI:456215"/>
        <dbReference type="EC" id="2.4.2.7"/>
    </reaction>
</comment>
<evidence type="ECO:0000256" key="4">
    <source>
        <dbReference type="ARBA" id="ARBA00004659"/>
    </source>
</evidence>
<evidence type="ECO:0000256" key="2">
    <source>
        <dbReference type="ARBA" id="ARBA00003968"/>
    </source>
</evidence>
<dbReference type="EMBL" id="CAJNYD010000037">
    <property type="protein sequence ID" value="CAF3190121.1"/>
    <property type="molecule type" value="Genomic_DNA"/>
</dbReference>
<dbReference type="GO" id="GO:0044209">
    <property type="term" value="P:AMP salvage"/>
    <property type="evidence" value="ECO:0007669"/>
    <property type="project" value="UniProtKB-UniPathway"/>
</dbReference>
<dbReference type="GO" id="GO:0016208">
    <property type="term" value="F:AMP binding"/>
    <property type="evidence" value="ECO:0007669"/>
    <property type="project" value="TreeGrafter"/>
</dbReference>
<evidence type="ECO:0000313" key="17">
    <source>
        <dbReference type="EMBL" id="CAF4191510.1"/>
    </source>
</evidence>
<dbReference type="GO" id="GO:0003999">
    <property type="term" value="F:adenine phosphoribosyltransferase activity"/>
    <property type="evidence" value="ECO:0007669"/>
    <property type="project" value="UniProtKB-EC"/>
</dbReference>
<dbReference type="EMBL" id="CAJOBP010000539">
    <property type="protein sequence ID" value="CAF4191510.1"/>
    <property type="molecule type" value="Genomic_DNA"/>
</dbReference>
<dbReference type="EMBL" id="CAJNXB010001761">
    <property type="protein sequence ID" value="CAF3191977.1"/>
    <property type="molecule type" value="Genomic_DNA"/>
</dbReference>
<dbReference type="EC" id="2.4.2.7" evidence="7"/>
<comment type="subunit">
    <text evidence="6">Homodimer.</text>
</comment>
<comment type="caution">
    <text evidence="15">The sequence shown here is derived from an EMBL/GenBank/DDBJ whole genome shotgun (WGS) entry which is preliminary data.</text>
</comment>
<keyword evidence="21" id="KW-1185">Reference proteome</keyword>
<dbReference type="Proteomes" id="UP000663825">
    <property type="component" value="Unassembled WGS sequence"/>
</dbReference>
<dbReference type="PANTHER" id="PTHR32315">
    <property type="entry name" value="ADENINE PHOSPHORIBOSYLTRANSFERASE"/>
    <property type="match status" value="1"/>
</dbReference>
<evidence type="ECO:0000256" key="11">
    <source>
        <dbReference type="ARBA" id="ARBA00022679"/>
    </source>
</evidence>
<evidence type="ECO:0000256" key="3">
    <source>
        <dbReference type="ARBA" id="ARBA00004496"/>
    </source>
</evidence>
<keyword evidence="10" id="KW-0328">Glycosyltransferase</keyword>
<evidence type="ECO:0000313" key="20">
    <source>
        <dbReference type="Proteomes" id="UP000663825"/>
    </source>
</evidence>
<organism evidence="15 20">
    <name type="scientific">Rotaria socialis</name>
    <dbReference type="NCBI Taxonomy" id="392032"/>
    <lineage>
        <taxon>Eukaryota</taxon>
        <taxon>Metazoa</taxon>
        <taxon>Spiralia</taxon>
        <taxon>Gnathifera</taxon>
        <taxon>Rotifera</taxon>
        <taxon>Eurotatoria</taxon>
        <taxon>Bdelloidea</taxon>
        <taxon>Philodinida</taxon>
        <taxon>Philodinidae</taxon>
        <taxon>Rotaria</taxon>
    </lineage>
</organism>
<evidence type="ECO:0000256" key="6">
    <source>
        <dbReference type="ARBA" id="ARBA00011738"/>
    </source>
</evidence>
<protein>
    <recommendedName>
        <fullName evidence="8">Adenine phosphoribosyltransferase</fullName>
        <ecNumber evidence="7">2.4.2.7</ecNumber>
    </recommendedName>
</protein>
<dbReference type="EMBL" id="CAJNYV010005267">
    <property type="protein sequence ID" value="CAF3733427.1"/>
    <property type="molecule type" value="Genomic_DNA"/>
</dbReference>
<evidence type="ECO:0000256" key="8">
    <source>
        <dbReference type="ARBA" id="ARBA00017366"/>
    </source>
</evidence>
<dbReference type="SUPFAM" id="SSF53271">
    <property type="entry name" value="PRTase-like"/>
    <property type="match status" value="1"/>
</dbReference>
<dbReference type="Proteomes" id="UP000663838">
    <property type="component" value="Unassembled WGS sequence"/>
</dbReference>
<dbReference type="InterPro" id="IPR005764">
    <property type="entry name" value="Ade_phspho_trans"/>
</dbReference>
<dbReference type="Pfam" id="PF00156">
    <property type="entry name" value="Pribosyltran"/>
    <property type="match status" value="1"/>
</dbReference>
<name>A0A817Q8Q7_9BILA</name>
<evidence type="ECO:0000313" key="16">
    <source>
        <dbReference type="EMBL" id="CAF3733427.1"/>
    </source>
</evidence>
<evidence type="ECO:0000256" key="1">
    <source>
        <dbReference type="ARBA" id="ARBA00000868"/>
    </source>
</evidence>
<comment type="pathway">
    <text evidence="4">Purine metabolism; AMP biosynthesis via salvage pathway; AMP from adenine: step 1/1.</text>
</comment>
<dbReference type="Proteomes" id="UP000663833">
    <property type="component" value="Unassembled WGS sequence"/>
</dbReference>
<dbReference type="PANTHER" id="PTHR32315:SF3">
    <property type="entry name" value="ADENINE PHOSPHORIBOSYLTRANSFERASE"/>
    <property type="match status" value="1"/>
</dbReference>
<evidence type="ECO:0000259" key="13">
    <source>
        <dbReference type="Pfam" id="PF00156"/>
    </source>
</evidence>
<dbReference type="OrthoDB" id="363185at2759"/>
<evidence type="ECO:0000256" key="9">
    <source>
        <dbReference type="ARBA" id="ARBA00022490"/>
    </source>
</evidence>
<evidence type="ECO:0000313" key="19">
    <source>
        <dbReference type="EMBL" id="CAF4567849.1"/>
    </source>
</evidence>
<dbReference type="EMBL" id="CAJOBS010000398">
    <property type="protein sequence ID" value="CAF4567849.1"/>
    <property type="molecule type" value="Genomic_DNA"/>
</dbReference>
<accession>A0A817Q8Q7</accession>